<accession>A0A9P0L066</accession>
<reference evidence="2" key="1">
    <citation type="submission" date="2022-03" db="EMBL/GenBank/DDBJ databases">
        <authorList>
            <person name="Sayadi A."/>
        </authorList>
    </citation>
    <scope>NUCLEOTIDE SEQUENCE</scope>
</reference>
<feature type="chain" id="PRO_5040504228" evidence="1">
    <location>
        <begin position="20"/>
        <end position="38"/>
    </location>
</feature>
<proteinExistence type="predicted"/>
<feature type="signal peptide" evidence="1">
    <location>
        <begin position="1"/>
        <end position="19"/>
    </location>
</feature>
<evidence type="ECO:0000313" key="2">
    <source>
        <dbReference type="EMBL" id="CAH1985965.1"/>
    </source>
</evidence>
<keyword evidence="1" id="KW-0732">Signal</keyword>
<sequence length="38" mass="4518">MHRLTTLSVVWFRIFLSTGQWEIVNIPFINDQDIPINC</sequence>
<dbReference type="OrthoDB" id="8047656at2759"/>
<dbReference type="Proteomes" id="UP001152888">
    <property type="component" value="Unassembled WGS sequence"/>
</dbReference>
<organism evidence="2 3">
    <name type="scientific">Acanthoscelides obtectus</name>
    <name type="common">Bean weevil</name>
    <name type="synonym">Bruchus obtectus</name>
    <dbReference type="NCBI Taxonomy" id="200917"/>
    <lineage>
        <taxon>Eukaryota</taxon>
        <taxon>Metazoa</taxon>
        <taxon>Ecdysozoa</taxon>
        <taxon>Arthropoda</taxon>
        <taxon>Hexapoda</taxon>
        <taxon>Insecta</taxon>
        <taxon>Pterygota</taxon>
        <taxon>Neoptera</taxon>
        <taxon>Endopterygota</taxon>
        <taxon>Coleoptera</taxon>
        <taxon>Polyphaga</taxon>
        <taxon>Cucujiformia</taxon>
        <taxon>Chrysomeloidea</taxon>
        <taxon>Chrysomelidae</taxon>
        <taxon>Bruchinae</taxon>
        <taxon>Bruchini</taxon>
        <taxon>Acanthoscelides</taxon>
    </lineage>
</organism>
<evidence type="ECO:0000313" key="3">
    <source>
        <dbReference type="Proteomes" id="UP001152888"/>
    </source>
</evidence>
<dbReference type="EMBL" id="CAKOFQ010006988">
    <property type="protein sequence ID" value="CAH1985965.1"/>
    <property type="molecule type" value="Genomic_DNA"/>
</dbReference>
<keyword evidence="3" id="KW-1185">Reference proteome</keyword>
<name>A0A9P0L066_ACAOB</name>
<evidence type="ECO:0000256" key="1">
    <source>
        <dbReference type="SAM" id="SignalP"/>
    </source>
</evidence>
<gene>
    <name evidence="2" type="ORF">ACAOBT_LOCUS16964</name>
</gene>
<comment type="caution">
    <text evidence="2">The sequence shown here is derived from an EMBL/GenBank/DDBJ whole genome shotgun (WGS) entry which is preliminary data.</text>
</comment>
<dbReference type="AlphaFoldDB" id="A0A9P0L066"/>
<protein>
    <submittedName>
        <fullName evidence="2">Uncharacterized protein</fullName>
    </submittedName>
</protein>